<dbReference type="AlphaFoldDB" id="A0A2H0NEI4"/>
<sequence>MGKGRFFETSGETGHLLESRMLGESTEKETGYQYYKEAINFVKEHQAWENPSDPDPRFANDLHATIADKLGIEDYDLLKFYTAVGSALDHYHGIDAFFELEINPDNPHEIIRVTIDITKNQEKGEYKADVIITIPPNGLNHRKDRAQWLNFIDKTAEEILARFEDMKKLKLTETIAA</sequence>
<protein>
    <submittedName>
        <fullName evidence="1">Uncharacterized protein</fullName>
    </submittedName>
</protein>
<comment type="caution">
    <text evidence="1">The sequence shown here is derived from an EMBL/GenBank/DDBJ whole genome shotgun (WGS) entry which is preliminary data.</text>
</comment>
<reference evidence="1 2" key="1">
    <citation type="submission" date="2017-09" db="EMBL/GenBank/DDBJ databases">
        <title>Depth-based differentiation of microbial function through sediment-hosted aquifers and enrichment of novel symbionts in the deep terrestrial subsurface.</title>
        <authorList>
            <person name="Probst A.J."/>
            <person name="Ladd B."/>
            <person name="Jarett J.K."/>
            <person name="Geller-Mcgrath D.E."/>
            <person name="Sieber C.M."/>
            <person name="Emerson J.B."/>
            <person name="Anantharaman K."/>
            <person name="Thomas B.C."/>
            <person name="Malmstrom R."/>
            <person name="Stieglmeier M."/>
            <person name="Klingl A."/>
            <person name="Woyke T."/>
            <person name="Ryan C.M."/>
            <person name="Banfield J.F."/>
        </authorList>
    </citation>
    <scope>NUCLEOTIDE SEQUENCE [LARGE SCALE GENOMIC DNA]</scope>
    <source>
        <strain evidence="1">CG11_big_fil_rev_8_21_14_0_20_36_20</strain>
    </source>
</reference>
<evidence type="ECO:0000313" key="2">
    <source>
        <dbReference type="Proteomes" id="UP000230564"/>
    </source>
</evidence>
<name>A0A2H0NEI4_9BACT</name>
<gene>
    <name evidence="1" type="ORF">COV55_00160</name>
</gene>
<evidence type="ECO:0000313" key="1">
    <source>
        <dbReference type="EMBL" id="PIR07301.1"/>
    </source>
</evidence>
<dbReference type="Proteomes" id="UP000230564">
    <property type="component" value="Unassembled WGS sequence"/>
</dbReference>
<accession>A0A2H0NEI4</accession>
<organism evidence="1 2">
    <name type="scientific">Candidatus Komeilibacteria bacterium CG11_big_fil_rev_8_21_14_0_20_36_20</name>
    <dbReference type="NCBI Taxonomy" id="1974477"/>
    <lineage>
        <taxon>Bacteria</taxon>
        <taxon>Candidatus Komeiliibacteriota</taxon>
    </lineage>
</organism>
<dbReference type="EMBL" id="PCWQ01000004">
    <property type="protein sequence ID" value="PIR07301.1"/>
    <property type="molecule type" value="Genomic_DNA"/>
</dbReference>
<proteinExistence type="predicted"/>